<dbReference type="Pfam" id="PF02515">
    <property type="entry name" value="CoA_transf_3"/>
    <property type="match status" value="1"/>
</dbReference>
<dbReference type="InterPro" id="IPR003673">
    <property type="entry name" value="CoA-Trfase_fam_III"/>
</dbReference>
<dbReference type="PANTHER" id="PTHR48228">
    <property type="entry name" value="SUCCINYL-COA--D-CITRAMALATE COA-TRANSFERASE"/>
    <property type="match status" value="1"/>
</dbReference>
<dbReference type="RefSeq" id="WP_171224636.1">
    <property type="nucleotide sequence ID" value="NZ_CP053085.1"/>
</dbReference>
<dbReference type="EMBL" id="CP053085">
    <property type="protein sequence ID" value="QJR35207.1"/>
    <property type="molecule type" value="Genomic_DNA"/>
</dbReference>
<dbReference type="AlphaFoldDB" id="A0A6M4INW9"/>
<dbReference type="KEGG" id="ggr:HKW67_06655"/>
<name>A0A6M4INW9_9BACT</name>
<evidence type="ECO:0000313" key="1">
    <source>
        <dbReference type="EMBL" id="QJR35207.1"/>
    </source>
</evidence>
<reference evidence="1 2" key="1">
    <citation type="submission" date="2020-05" db="EMBL/GenBank/DDBJ databases">
        <title>Complete genome sequence of Gemmatimonas greenlandica TET16.</title>
        <authorList>
            <person name="Zeng Y."/>
        </authorList>
    </citation>
    <scope>NUCLEOTIDE SEQUENCE [LARGE SCALE GENOMIC DNA]</scope>
    <source>
        <strain evidence="1 2">TET16</strain>
    </source>
</reference>
<dbReference type="GO" id="GO:0016853">
    <property type="term" value="F:isomerase activity"/>
    <property type="evidence" value="ECO:0007669"/>
    <property type="project" value="UniProtKB-KW"/>
</dbReference>
<dbReference type="Gene3D" id="3.30.1540.10">
    <property type="entry name" value="formyl-coa transferase, domain 3"/>
    <property type="match status" value="1"/>
</dbReference>
<accession>A0A6M4INW9</accession>
<dbReference type="Proteomes" id="UP000500938">
    <property type="component" value="Chromosome"/>
</dbReference>
<evidence type="ECO:0000313" key="2">
    <source>
        <dbReference type="Proteomes" id="UP000500938"/>
    </source>
</evidence>
<dbReference type="PANTHER" id="PTHR48228:SF5">
    <property type="entry name" value="ALPHA-METHYLACYL-COA RACEMASE"/>
    <property type="match status" value="1"/>
</dbReference>
<keyword evidence="2" id="KW-1185">Reference proteome</keyword>
<keyword evidence="1" id="KW-0413">Isomerase</keyword>
<organism evidence="1 2">
    <name type="scientific">Gemmatimonas groenlandica</name>
    <dbReference type="NCBI Taxonomy" id="2732249"/>
    <lineage>
        <taxon>Bacteria</taxon>
        <taxon>Pseudomonadati</taxon>
        <taxon>Gemmatimonadota</taxon>
        <taxon>Gemmatimonadia</taxon>
        <taxon>Gemmatimonadales</taxon>
        <taxon>Gemmatimonadaceae</taxon>
        <taxon>Gemmatimonas</taxon>
    </lineage>
</organism>
<protein>
    <submittedName>
        <fullName evidence="1">2-methylfumaryl-CoA isomerase</fullName>
    </submittedName>
</protein>
<proteinExistence type="predicted"/>
<gene>
    <name evidence="1" type="ORF">HKW67_06655</name>
</gene>
<dbReference type="InterPro" id="IPR023606">
    <property type="entry name" value="CoA-Trfase_III_dom_1_sf"/>
</dbReference>
<dbReference type="SUPFAM" id="SSF89796">
    <property type="entry name" value="CoA-transferase family III (CaiB/BaiF)"/>
    <property type="match status" value="1"/>
</dbReference>
<dbReference type="InterPro" id="IPR050509">
    <property type="entry name" value="CoA-transferase_III"/>
</dbReference>
<dbReference type="InterPro" id="IPR044855">
    <property type="entry name" value="CoA-Trfase_III_dom3_sf"/>
</dbReference>
<sequence>MTGILAGLRVIEGSAFVAAPLGGMTLAQLGADVIRFDPIGGGLDYRRWPVTRDGTSLFWAGLNKGKRSIAVDIKSPRGQELLTQLIALPGPDAGMFSTNFPARGWLAYDALRAHRPDLIMANVVGRRDGGSEVDYTVNPALGFPAITGAATDSAVGDPPVNHVLPAWDAITGHLLAVALLAAERHRARGGPGQLVTLALKDVGLAMLGHLGMLAEVAINDVDRARYGNDLYGAFGRDFATRDGKRVMVVGLTDMQWRTLCAATEIDADVAALEQTTGLDLALEGNRFAARDAIADLLSPWFAARSYADVAVALDAKRVTWGPYRTVREAMTLDRDLSVANPMFSDIDQPGVGRYLAPGSPLAFSACDRVPVRPAPRLGQHTDEILLGVLGLSESAVGALHDAGVVAGDTQ</sequence>
<dbReference type="Gene3D" id="3.40.50.10540">
    <property type="entry name" value="Crotonobetainyl-coa:carnitine coa-transferase, domain 1"/>
    <property type="match status" value="1"/>
</dbReference>